<dbReference type="STRING" id="999810.G2Y7C6"/>
<organism evidence="1 2">
    <name type="scientific">Botryotinia fuckeliana (strain T4)</name>
    <name type="common">Noble rot fungus</name>
    <name type="synonym">Botrytis cinerea</name>
    <dbReference type="NCBI Taxonomy" id="999810"/>
    <lineage>
        <taxon>Eukaryota</taxon>
        <taxon>Fungi</taxon>
        <taxon>Dikarya</taxon>
        <taxon>Ascomycota</taxon>
        <taxon>Pezizomycotina</taxon>
        <taxon>Leotiomycetes</taxon>
        <taxon>Helotiales</taxon>
        <taxon>Sclerotiniaceae</taxon>
        <taxon>Botrytis</taxon>
    </lineage>
</organism>
<name>G2Y7C6_BOTF4</name>
<protein>
    <submittedName>
        <fullName evidence="1">Uncharacterized protein</fullName>
    </submittedName>
</protein>
<proteinExistence type="predicted"/>
<dbReference type="HOGENOM" id="CLU_2849417_0_0_1"/>
<reference evidence="2" key="1">
    <citation type="journal article" date="2011" name="PLoS Genet.">
        <title>Genomic analysis of the necrotrophic fungal pathogens Sclerotinia sclerotiorum and Botrytis cinerea.</title>
        <authorList>
            <person name="Amselem J."/>
            <person name="Cuomo C.A."/>
            <person name="van Kan J.A."/>
            <person name="Viaud M."/>
            <person name="Benito E.P."/>
            <person name="Couloux A."/>
            <person name="Coutinho P.M."/>
            <person name="de Vries R.P."/>
            <person name="Dyer P.S."/>
            <person name="Fillinger S."/>
            <person name="Fournier E."/>
            <person name="Gout L."/>
            <person name="Hahn M."/>
            <person name="Kohn L."/>
            <person name="Lapalu N."/>
            <person name="Plummer K.M."/>
            <person name="Pradier J.M."/>
            <person name="Quevillon E."/>
            <person name="Sharon A."/>
            <person name="Simon A."/>
            <person name="ten Have A."/>
            <person name="Tudzynski B."/>
            <person name="Tudzynski P."/>
            <person name="Wincker P."/>
            <person name="Andrew M."/>
            <person name="Anthouard V."/>
            <person name="Beever R.E."/>
            <person name="Beffa R."/>
            <person name="Benoit I."/>
            <person name="Bouzid O."/>
            <person name="Brault B."/>
            <person name="Chen Z."/>
            <person name="Choquer M."/>
            <person name="Collemare J."/>
            <person name="Cotton P."/>
            <person name="Danchin E.G."/>
            <person name="Da Silva C."/>
            <person name="Gautier A."/>
            <person name="Giraud C."/>
            <person name="Giraud T."/>
            <person name="Gonzalez C."/>
            <person name="Grossetete S."/>
            <person name="Guldener U."/>
            <person name="Henrissat B."/>
            <person name="Howlett B.J."/>
            <person name="Kodira C."/>
            <person name="Kretschmer M."/>
            <person name="Lappartient A."/>
            <person name="Leroch M."/>
            <person name="Levis C."/>
            <person name="Mauceli E."/>
            <person name="Neuveglise C."/>
            <person name="Oeser B."/>
            <person name="Pearson M."/>
            <person name="Poulain J."/>
            <person name="Poussereau N."/>
            <person name="Quesneville H."/>
            <person name="Rascle C."/>
            <person name="Schumacher J."/>
            <person name="Segurens B."/>
            <person name="Sexton A."/>
            <person name="Silva E."/>
            <person name="Sirven C."/>
            <person name="Soanes D.M."/>
            <person name="Talbot N.J."/>
            <person name="Templeton M."/>
            <person name="Yandava C."/>
            <person name="Yarden O."/>
            <person name="Zeng Q."/>
            <person name="Rollins J.A."/>
            <person name="Lebrun M.H."/>
            <person name="Dickman M."/>
        </authorList>
    </citation>
    <scope>NUCLEOTIDE SEQUENCE [LARGE SCALE GENOMIC DNA]</scope>
    <source>
        <strain evidence="2">T4</strain>
    </source>
</reference>
<dbReference type="EMBL" id="FQ790293">
    <property type="protein sequence ID" value="CCD48528.1"/>
    <property type="molecule type" value="Genomic_DNA"/>
</dbReference>
<sequence length="65" mass="7297">MINDLHNVALDIMGECSFGKGFGQTNPIENIDFDLVKSTWERIASAIFNGMSKRYQACLRFLTAP</sequence>
<dbReference type="InParanoid" id="G2Y7C6"/>
<dbReference type="Proteomes" id="UP000008177">
    <property type="component" value="Unplaced contigs"/>
</dbReference>
<gene>
    <name evidence="1" type="ORF">BofuT4_uP109120.1</name>
</gene>
<evidence type="ECO:0000313" key="1">
    <source>
        <dbReference type="EMBL" id="CCD48528.1"/>
    </source>
</evidence>
<evidence type="ECO:0000313" key="2">
    <source>
        <dbReference type="Proteomes" id="UP000008177"/>
    </source>
</evidence>
<dbReference type="AlphaFoldDB" id="G2Y7C6"/>
<accession>G2Y7C6</accession>